<dbReference type="PROSITE" id="PS51257">
    <property type="entry name" value="PROKAR_LIPOPROTEIN"/>
    <property type="match status" value="1"/>
</dbReference>
<gene>
    <name evidence="3" type="ORF">Poly51_53910</name>
</gene>
<feature type="domain" description="ThuA-like" evidence="2">
    <location>
        <begin position="41"/>
        <end position="267"/>
    </location>
</feature>
<name>A0A5C6EIX7_9BACT</name>
<dbReference type="RefSeq" id="WP_146461517.1">
    <property type="nucleotide sequence ID" value="NZ_SJPW01000007.1"/>
</dbReference>
<evidence type="ECO:0000259" key="2">
    <source>
        <dbReference type="Pfam" id="PF06283"/>
    </source>
</evidence>
<dbReference type="EMBL" id="SJPW01000007">
    <property type="protein sequence ID" value="TWU47591.1"/>
    <property type="molecule type" value="Genomic_DNA"/>
</dbReference>
<dbReference type="AlphaFoldDB" id="A0A5C6EIX7"/>
<dbReference type="InterPro" id="IPR029010">
    <property type="entry name" value="ThuA-like"/>
</dbReference>
<dbReference type="Proteomes" id="UP000318288">
    <property type="component" value="Unassembled WGS sequence"/>
</dbReference>
<comment type="caution">
    <text evidence="3">The sequence shown here is derived from an EMBL/GenBank/DDBJ whole genome shotgun (WGS) entry which is preliminary data.</text>
</comment>
<keyword evidence="1" id="KW-0732">Signal</keyword>
<dbReference type="Pfam" id="PF06283">
    <property type="entry name" value="ThuA"/>
    <property type="match status" value="1"/>
</dbReference>
<dbReference type="Gene3D" id="3.40.50.880">
    <property type="match status" value="1"/>
</dbReference>
<feature type="signal peptide" evidence="1">
    <location>
        <begin position="1"/>
        <end position="19"/>
    </location>
</feature>
<sequence length="317" mass="34683" precursor="true">MRARSLLALCFGIVATVSACCPVVHSVEPKHVLMMAGAPSHGYGAHEHFAGLKVLQESIEASSEDVEVTVVRGWPKDEALVAKADAIVIYCDGGKRHLAIPHLEKLRDKMNDGCGLVCLHYAVEMEKGPSGDALVALLGGHFEINYSVNPHWIGDFKSMPEHAVTRGVKPFATNDEWYFHLRFSDQGKVTPILAAVAPEDTMRRPDGEHSGNPSVRKSVAAGELQTVAWTYERPEGGRAFGFTGGHYHWNWGHDDVRRLVVNAIRWAATDEVGDSGSSMGESVTVGELLENQDYDPPKNFDAEKIKSEFKLDLVTAP</sequence>
<evidence type="ECO:0000313" key="4">
    <source>
        <dbReference type="Proteomes" id="UP000318288"/>
    </source>
</evidence>
<feature type="chain" id="PRO_5023007609" evidence="1">
    <location>
        <begin position="20"/>
        <end position="317"/>
    </location>
</feature>
<keyword evidence="4" id="KW-1185">Reference proteome</keyword>
<evidence type="ECO:0000256" key="1">
    <source>
        <dbReference type="SAM" id="SignalP"/>
    </source>
</evidence>
<proteinExistence type="predicted"/>
<dbReference type="PANTHER" id="PTHR40469:SF2">
    <property type="entry name" value="GALACTOSE-BINDING DOMAIN-LIKE SUPERFAMILY PROTEIN"/>
    <property type="match status" value="1"/>
</dbReference>
<reference evidence="3 4" key="1">
    <citation type="submission" date="2019-02" db="EMBL/GenBank/DDBJ databases">
        <title>Deep-cultivation of Planctomycetes and their phenomic and genomic characterization uncovers novel biology.</title>
        <authorList>
            <person name="Wiegand S."/>
            <person name="Jogler M."/>
            <person name="Boedeker C."/>
            <person name="Pinto D."/>
            <person name="Vollmers J."/>
            <person name="Rivas-Marin E."/>
            <person name="Kohn T."/>
            <person name="Peeters S.H."/>
            <person name="Heuer A."/>
            <person name="Rast P."/>
            <person name="Oberbeckmann S."/>
            <person name="Bunk B."/>
            <person name="Jeske O."/>
            <person name="Meyerdierks A."/>
            <person name="Storesund J.E."/>
            <person name="Kallscheuer N."/>
            <person name="Luecker S."/>
            <person name="Lage O.M."/>
            <person name="Pohl T."/>
            <person name="Merkel B.J."/>
            <person name="Hornburger P."/>
            <person name="Mueller R.-W."/>
            <person name="Bruemmer F."/>
            <person name="Labrenz M."/>
            <person name="Spormann A.M."/>
            <person name="Op Den Camp H."/>
            <person name="Overmann J."/>
            <person name="Amann R."/>
            <person name="Jetten M.S.M."/>
            <person name="Mascher T."/>
            <person name="Medema M.H."/>
            <person name="Devos D.P."/>
            <person name="Kaster A.-K."/>
            <person name="Ovreas L."/>
            <person name="Rohde M."/>
            <person name="Galperin M.Y."/>
            <person name="Jogler C."/>
        </authorList>
    </citation>
    <scope>NUCLEOTIDE SEQUENCE [LARGE SCALE GENOMIC DNA]</scope>
    <source>
        <strain evidence="3 4">Poly51</strain>
    </source>
</reference>
<dbReference type="PANTHER" id="PTHR40469">
    <property type="entry name" value="SECRETED GLYCOSYL HYDROLASE"/>
    <property type="match status" value="1"/>
</dbReference>
<evidence type="ECO:0000313" key="3">
    <source>
        <dbReference type="EMBL" id="TWU47591.1"/>
    </source>
</evidence>
<dbReference type="InterPro" id="IPR029062">
    <property type="entry name" value="Class_I_gatase-like"/>
</dbReference>
<protein>
    <submittedName>
        <fullName evidence="3">Trehalose utilization</fullName>
    </submittedName>
</protein>
<organism evidence="3 4">
    <name type="scientific">Rubripirellula tenax</name>
    <dbReference type="NCBI Taxonomy" id="2528015"/>
    <lineage>
        <taxon>Bacteria</taxon>
        <taxon>Pseudomonadati</taxon>
        <taxon>Planctomycetota</taxon>
        <taxon>Planctomycetia</taxon>
        <taxon>Pirellulales</taxon>
        <taxon>Pirellulaceae</taxon>
        <taxon>Rubripirellula</taxon>
    </lineage>
</organism>
<dbReference type="SUPFAM" id="SSF52317">
    <property type="entry name" value="Class I glutamine amidotransferase-like"/>
    <property type="match status" value="1"/>
</dbReference>
<dbReference type="OrthoDB" id="251914at2"/>
<accession>A0A5C6EIX7</accession>